<comment type="caution">
    <text evidence="1">The sequence shown here is derived from an EMBL/GenBank/DDBJ whole genome shotgun (WGS) entry which is preliminary data.</text>
</comment>
<gene>
    <name evidence="1" type="ORF">CRU90_02420</name>
</gene>
<dbReference type="EMBL" id="PDJZ01000002">
    <property type="protein sequence ID" value="RXJ85452.1"/>
    <property type="molecule type" value="Genomic_DNA"/>
</dbReference>
<dbReference type="PANTHER" id="PTHR35841">
    <property type="entry name" value="PHOSPHONATES-BINDING PERIPLASMIC PROTEIN"/>
    <property type="match status" value="1"/>
</dbReference>
<dbReference type="Proteomes" id="UP000290870">
    <property type="component" value="Unassembled WGS sequence"/>
</dbReference>
<dbReference type="Gene3D" id="3.40.190.10">
    <property type="entry name" value="Periplasmic binding protein-like II"/>
    <property type="match status" value="2"/>
</dbReference>
<reference evidence="1 2" key="1">
    <citation type="submission" date="2017-10" db="EMBL/GenBank/DDBJ databases">
        <title>Genomics of the genus Arcobacter.</title>
        <authorList>
            <person name="Perez-Cataluna A."/>
            <person name="Figueras M.J."/>
        </authorList>
    </citation>
    <scope>NUCLEOTIDE SEQUENCE [LARGE SCALE GENOMIC DNA]</scope>
    <source>
        <strain evidence="1 2">F26</strain>
    </source>
</reference>
<proteinExistence type="predicted"/>
<dbReference type="AlphaFoldDB" id="A0A4Q0ZH43"/>
<evidence type="ECO:0000313" key="1">
    <source>
        <dbReference type="EMBL" id="RXJ85452.1"/>
    </source>
</evidence>
<evidence type="ECO:0000313" key="2">
    <source>
        <dbReference type="Proteomes" id="UP000290870"/>
    </source>
</evidence>
<dbReference type="RefSeq" id="WP_128985677.1">
    <property type="nucleotide sequence ID" value="NZ_PDJZ01000002.1"/>
</dbReference>
<organism evidence="1 2">
    <name type="scientific">Arcobacter cloacae</name>
    <dbReference type="NCBI Taxonomy" id="1054034"/>
    <lineage>
        <taxon>Bacteria</taxon>
        <taxon>Pseudomonadati</taxon>
        <taxon>Campylobacterota</taxon>
        <taxon>Epsilonproteobacteria</taxon>
        <taxon>Campylobacterales</taxon>
        <taxon>Arcobacteraceae</taxon>
        <taxon>Arcobacter</taxon>
    </lineage>
</organism>
<dbReference type="SUPFAM" id="SSF53850">
    <property type="entry name" value="Periplasmic binding protein-like II"/>
    <property type="match status" value="1"/>
</dbReference>
<name>A0A4Q0ZH43_9BACT</name>
<dbReference type="OrthoDB" id="5343002at2"/>
<dbReference type="Pfam" id="PF12974">
    <property type="entry name" value="Phosphonate-bd"/>
    <property type="match status" value="1"/>
</dbReference>
<sequence length="302" mass="35276">MLKKINLTFFISILFLFTGCDDDSKSYTPSYQKQKVIDKKIYTFGIHPLHNPKYLFEVYQPLVDYLNNNLKNENIEIKLEASRNYDFFNQKLFSREFDFALPNPYQTVKALEVGYKVFAKMGDDENFRGIFLIRKDSGIKNFEDVKGKKISYPAPTALAATILPQQFLYENKIDINKDIENIYVGSQESSIMNVYLRQSDIAATWPPPWEAFIKQRPEIANEVEIIWQTRNLPNNSLVARDDLPAQLVEEIAMLFIQLHENEEGKKILEKIVLSKFEIANENSYKVVKDFIVDFEKNVRLIK</sequence>
<dbReference type="PANTHER" id="PTHR35841:SF1">
    <property type="entry name" value="PHOSPHONATES-BINDING PERIPLASMIC PROTEIN"/>
    <property type="match status" value="1"/>
</dbReference>
<dbReference type="PROSITE" id="PS51257">
    <property type="entry name" value="PROKAR_LIPOPROTEIN"/>
    <property type="match status" value="1"/>
</dbReference>
<protein>
    <submittedName>
        <fullName evidence="1">Phosphonate ABC transporter substrate-binding protein</fullName>
    </submittedName>
</protein>
<accession>A0A4Q0ZH43</accession>